<sequence>YKTTRICSANPGKFQDLSFNLEVSHGHYNVKVSALGVENVSQLGVGKPEGKPYVYEDDLNNDGINEYRMENDSVQVTLLATGARVIEYIVKKRNDNVLFKLWPKQAVDHKSPFRRRRFYPYGGFEDFLGQASMETHKVYNAEIVKKEGDYVRVRMTADYYGNKLEKTFTLYGNSPLLEVRFALTFSNPEANVIGPQPILELGKTHGIEDV</sequence>
<reference evidence="1" key="1">
    <citation type="journal article" date="2014" name="Front. Microbiol.">
        <title>High frequency of phylogenetically diverse reductive dehalogenase-homologous genes in deep subseafloor sedimentary metagenomes.</title>
        <authorList>
            <person name="Kawai M."/>
            <person name="Futagami T."/>
            <person name="Toyoda A."/>
            <person name="Takaki Y."/>
            <person name="Nishi S."/>
            <person name="Hori S."/>
            <person name="Arai W."/>
            <person name="Tsubouchi T."/>
            <person name="Morono Y."/>
            <person name="Uchiyama I."/>
            <person name="Ito T."/>
            <person name="Fujiyama A."/>
            <person name="Inagaki F."/>
            <person name="Takami H."/>
        </authorList>
    </citation>
    <scope>NUCLEOTIDE SEQUENCE</scope>
    <source>
        <strain evidence="1">Expedition CK06-06</strain>
    </source>
</reference>
<name>X1JZR6_9ZZZZ</name>
<accession>X1JZR6</accession>
<organism evidence="1">
    <name type="scientific">marine sediment metagenome</name>
    <dbReference type="NCBI Taxonomy" id="412755"/>
    <lineage>
        <taxon>unclassified sequences</taxon>
        <taxon>metagenomes</taxon>
        <taxon>ecological metagenomes</taxon>
    </lineage>
</organism>
<dbReference type="AlphaFoldDB" id="X1JZR6"/>
<evidence type="ECO:0008006" key="2">
    <source>
        <dbReference type="Google" id="ProtNLM"/>
    </source>
</evidence>
<dbReference type="EMBL" id="BARU01042313">
    <property type="protein sequence ID" value="GAH83499.1"/>
    <property type="molecule type" value="Genomic_DNA"/>
</dbReference>
<protein>
    <recommendedName>
        <fullName evidence="2">Glycosyl hydrolase family 38 C-terminal domain-containing protein</fullName>
    </recommendedName>
</protein>
<proteinExistence type="predicted"/>
<feature type="non-terminal residue" evidence="1">
    <location>
        <position position="210"/>
    </location>
</feature>
<feature type="non-terminal residue" evidence="1">
    <location>
        <position position="1"/>
    </location>
</feature>
<evidence type="ECO:0000313" key="1">
    <source>
        <dbReference type="EMBL" id="GAH83499.1"/>
    </source>
</evidence>
<comment type="caution">
    <text evidence="1">The sequence shown here is derived from an EMBL/GenBank/DDBJ whole genome shotgun (WGS) entry which is preliminary data.</text>
</comment>
<gene>
    <name evidence="1" type="ORF">S03H2_65041</name>
</gene>